<dbReference type="AlphaFoldDB" id="A0A2L0UBB2"/>
<dbReference type="PANTHER" id="PTHR34818">
    <property type="entry name" value="PROTEIN BLI-3"/>
    <property type="match status" value="1"/>
</dbReference>
<dbReference type="InterPro" id="IPR012349">
    <property type="entry name" value="Split_barrel_FMN-bd"/>
</dbReference>
<feature type="domain" description="General stress protein FMN-binding split barrel" evidence="1">
    <location>
        <begin position="8"/>
        <end position="152"/>
    </location>
</feature>
<protein>
    <submittedName>
        <fullName evidence="2">General stress protein</fullName>
    </submittedName>
</protein>
<gene>
    <name evidence="2" type="ORF">CVO76_02090</name>
</gene>
<name>A0A2L0UBB2_9MICC</name>
<dbReference type="InterPro" id="IPR038725">
    <property type="entry name" value="YdaG_split_barrel_FMN-bd"/>
</dbReference>
<evidence type="ECO:0000259" key="1">
    <source>
        <dbReference type="Pfam" id="PF16242"/>
    </source>
</evidence>
<proteinExistence type="predicted"/>
<sequence length="162" mass="17428">MADQQDGLKEVQDILGKADIANLTTVSLDGKLVSRPLALQARDFDGDLWFFTEDPSPKADEIRANPQVNVTANTGKGYVSIAGTATLTKDQAKIDELWGPSVSAWFENGRDDPAVALIHVDADTAEYWSMDAPRVVSAVKMVKGLVTGSKPDSGKNEVIELP</sequence>
<evidence type="ECO:0000313" key="2">
    <source>
        <dbReference type="EMBL" id="AUZ86563.1"/>
    </source>
</evidence>
<dbReference type="Proteomes" id="UP000239187">
    <property type="component" value="Chromosome"/>
</dbReference>
<dbReference type="Gene3D" id="2.30.110.10">
    <property type="entry name" value="Electron Transport, Fmn-binding Protein, Chain A"/>
    <property type="match status" value="1"/>
</dbReference>
<evidence type="ECO:0000313" key="3">
    <source>
        <dbReference type="Proteomes" id="UP000239187"/>
    </source>
</evidence>
<dbReference type="SUPFAM" id="SSF50475">
    <property type="entry name" value="FMN-binding split barrel"/>
    <property type="match status" value="1"/>
</dbReference>
<dbReference type="EMBL" id="CP024915">
    <property type="protein sequence ID" value="AUZ86563.1"/>
    <property type="molecule type" value="Genomic_DNA"/>
</dbReference>
<dbReference type="InterPro" id="IPR052917">
    <property type="entry name" value="Stress-Dev_Protein"/>
</dbReference>
<reference evidence="2 3" key="1">
    <citation type="submission" date="2017-11" db="EMBL/GenBank/DDBJ databases">
        <title>Draft genome of Arthrobacter agilis strain UMCV2, a plant growth-promoting rhizobacterium and biocontrol capacity of phytopathogenic fungi.</title>
        <authorList>
            <person name="Martinez-Camara R."/>
            <person name="Santoyo G."/>
            <person name="Moreno-Hagelsieb G."/>
            <person name="Valencia-Cantero E."/>
        </authorList>
    </citation>
    <scope>NUCLEOTIDE SEQUENCE [LARGE SCALE GENOMIC DNA]</scope>
    <source>
        <strain evidence="2 3">UMCV2</strain>
    </source>
</reference>
<dbReference type="RefSeq" id="WP_133080361.1">
    <property type="nucleotide sequence ID" value="NZ_CP024915.1"/>
</dbReference>
<dbReference type="PANTHER" id="PTHR34818:SF1">
    <property type="entry name" value="PROTEIN BLI-3"/>
    <property type="match status" value="1"/>
</dbReference>
<accession>A0A2L0UBB2</accession>
<organism evidence="2 3">
    <name type="scientific">Arthrobacter agilis</name>
    <dbReference type="NCBI Taxonomy" id="37921"/>
    <lineage>
        <taxon>Bacteria</taxon>
        <taxon>Bacillati</taxon>
        <taxon>Actinomycetota</taxon>
        <taxon>Actinomycetes</taxon>
        <taxon>Micrococcales</taxon>
        <taxon>Micrococcaceae</taxon>
        <taxon>Arthrobacter</taxon>
    </lineage>
</organism>
<dbReference type="Pfam" id="PF16242">
    <property type="entry name" value="Pyrid_ox_like"/>
    <property type="match status" value="1"/>
</dbReference>